<dbReference type="OrthoDB" id="2796808at2759"/>
<dbReference type="InterPro" id="IPR015943">
    <property type="entry name" value="WD40/YVTN_repeat-like_dom_sf"/>
</dbReference>
<evidence type="ECO:0000313" key="2">
    <source>
        <dbReference type="Proteomes" id="UP000076727"/>
    </source>
</evidence>
<proteinExistence type="predicted"/>
<dbReference type="Gene3D" id="2.130.10.10">
    <property type="entry name" value="YVTN repeat-like/Quinoprotein amine dehydrogenase"/>
    <property type="match status" value="1"/>
</dbReference>
<protein>
    <submittedName>
        <fullName evidence="1">Uncharacterized protein</fullName>
    </submittedName>
</protein>
<accession>A0A165N613</accession>
<organism evidence="1 2">
    <name type="scientific">Daedalea quercina L-15889</name>
    <dbReference type="NCBI Taxonomy" id="1314783"/>
    <lineage>
        <taxon>Eukaryota</taxon>
        <taxon>Fungi</taxon>
        <taxon>Dikarya</taxon>
        <taxon>Basidiomycota</taxon>
        <taxon>Agaricomycotina</taxon>
        <taxon>Agaricomycetes</taxon>
        <taxon>Polyporales</taxon>
        <taxon>Fomitopsis</taxon>
    </lineage>
</organism>
<evidence type="ECO:0000313" key="1">
    <source>
        <dbReference type="EMBL" id="KZT66563.1"/>
    </source>
</evidence>
<name>A0A165N613_9APHY</name>
<reference evidence="1 2" key="1">
    <citation type="journal article" date="2016" name="Mol. Biol. Evol.">
        <title>Comparative Genomics of Early-Diverging Mushroom-Forming Fungi Provides Insights into the Origins of Lignocellulose Decay Capabilities.</title>
        <authorList>
            <person name="Nagy L.G."/>
            <person name="Riley R."/>
            <person name="Tritt A."/>
            <person name="Adam C."/>
            <person name="Daum C."/>
            <person name="Floudas D."/>
            <person name="Sun H."/>
            <person name="Yadav J.S."/>
            <person name="Pangilinan J."/>
            <person name="Larsson K.H."/>
            <person name="Matsuura K."/>
            <person name="Barry K."/>
            <person name="Labutti K."/>
            <person name="Kuo R."/>
            <person name="Ohm R.A."/>
            <person name="Bhattacharya S.S."/>
            <person name="Shirouzu T."/>
            <person name="Yoshinaga Y."/>
            <person name="Martin F.M."/>
            <person name="Grigoriev I.V."/>
            <person name="Hibbett D.S."/>
        </authorList>
    </citation>
    <scope>NUCLEOTIDE SEQUENCE [LARGE SCALE GENOMIC DNA]</scope>
    <source>
        <strain evidence="1 2">L-15889</strain>
    </source>
</reference>
<dbReference type="InterPro" id="IPR011047">
    <property type="entry name" value="Quinoprotein_ADH-like_sf"/>
</dbReference>
<gene>
    <name evidence="1" type="ORF">DAEQUDRAFT_448429</name>
</gene>
<dbReference type="SUPFAM" id="SSF50998">
    <property type="entry name" value="Quinoprotein alcohol dehydrogenase-like"/>
    <property type="match status" value="1"/>
</dbReference>
<dbReference type="EMBL" id="KV429087">
    <property type="protein sequence ID" value="KZT66563.1"/>
    <property type="molecule type" value="Genomic_DNA"/>
</dbReference>
<sequence>MSPETTQSLNLQGGLEAFYVHKQYVLTFDTKSVDVWRAGGGRLNHVTRLAQFVECPPHGLDPIIDTDRNIIIVADIDRAGQNGSPLLLVFNLADGQLVRRCELYGTNAEKPLQYVDGKVLVTIEENEDRAPPHGLTTILLWDVADDNARGFLGGVNLPVRLRAREERRTNTDGGVLFPIQLRPNGDVIATSSAAWYKKMEVLRWRGVDVPRFPEPDASIELEVPHEDYDEIHPTSSSCCVPLDESSFLMPVYEAAGSFLPVGGACQTTIYAVDAETMTIRWRAEPVGGHVHSVHYVAALDSIVAFGNHDNGDGIKRDPLAYVLVLDPATGTQRRMESLIYRIQGRSVQYCGLSRQTDGFAIVVVFRDGTTCAVHLEQFLEQGFPTEGERLACFKPFGEETFQVEEVSIAEQMAVLSVDDGSGSLHLRYFSLE</sequence>
<keyword evidence="2" id="KW-1185">Reference proteome</keyword>
<dbReference type="Proteomes" id="UP000076727">
    <property type="component" value="Unassembled WGS sequence"/>
</dbReference>
<dbReference type="AlphaFoldDB" id="A0A165N613"/>